<dbReference type="InterPro" id="IPR003838">
    <property type="entry name" value="ABC3_permease_C"/>
</dbReference>
<dbReference type="OMA" id="FGRINWA"/>
<dbReference type="GO" id="GO:0005886">
    <property type="term" value="C:plasma membrane"/>
    <property type="evidence" value="ECO:0007669"/>
    <property type="project" value="UniProtKB-SubCell"/>
</dbReference>
<feature type="transmembrane region" description="Helical" evidence="7">
    <location>
        <begin position="21"/>
        <end position="42"/>
    </location>
</feature>
<feature type="transmembrane region" description="Helical" evidence="7">
    <location>
        <begin position="288"/>
        <end position="316"/>
    </location>
</feature>
<comment type="caution">
    <text evidence="10">The sequence shown here is derived from an EMBL/GenBank/DDBJ whole genome shotgun (WGS) entry which is preliminary data.</text>
</comment>
<evidence type="ECO:0000256" key="1">
    <source>
        <dbReference type="ARBA" id="ARBA00004651"/>
    </source>
</evidence>
<dbReference type="Pfam" id="PF02687">
    <property type="entry name" value="FtsX"/>
    <property type="match status" value="1"/>
</dbReference>
<dbReference type="Pfam" id="PF12704">
    <property type="entry name" value="MacB_PCD"/>
    <property type="match status" value="1"/>
</dbReference>
<reference evidence="10 11" key="1">
    <citation type="journal article" date="2018" name="Nat. Biotechnol.">
        <title>A standardized bacterial taxonomy based on genome phylogeny substantially revises the tree of life.</title>
        <authorList>
            <person name="Parks D.H."/>
            <person name="Chuvochina M."/>
            <person name="Waite D.W."/>
            <person name="Rinke C."/>
            <person name="Skarshewski A."/>
            <person name="Chaumeil P.A."/>
            <person name="Hugenholtz P."/>
        </authorList>
    </citation>
    <scope>NUCLEOTIDE SEQUENCE [LARGE SCALE GENOMIC DNA]</scope>
    <source>
        <strain evidence="10">UBA8844</strain>
    </source>
</reference>
<evidence type="ECO:0000259" key="8">
    <source>
        <dbReference type="Pfam" id="PF02687"/>
    </source>
</evidence>
<dbReference type="GO" id="GO:0022857">
    <property type="term" value="F:transmembrane transporter activity"/>
    <property type="evidence" value="ECO:0007669"/>
    <property type="project" value="TreeGrafter"/>
</dbReference>
<evidence type="ECO:0000256" key="6">
    <source>
        <dbReference type="ARBA" id="ARBA00038076"/>
    </source>
</evidence>
<evidence type="ECO:0000256" key="5">
    <source>
        <dbReference type="ARBA" id="ARBA00023136"/>
    </source>
</evidence>
<keyword evidence="2" id="KW-1003">Cell membrane</keyword>
<dbReference type="Proteomes" id="UP000264071">
    <property type="component" value="Unassembled WGS sequence"/>
</dbReference>
<dbReference type="EMBL" id="DPIY01000006">
    <property type="protein sequence ID" value="HCT56960.1"/>
    <property type="molecule type" value="Genomic_DNA"/>
</dbReference>
<comment type="similarity">
    <text evidence="6">Belongs to the ABC-4 integral membrane protein family.</text>
</comment>
<feature type="transmembrane region" description="Helical" evidence="7">
    <location>
        <begin position="337"/>
        <end position="366"/>
    </location>
</feature>
<keyword evidence="5 7" id="KW-0472">Membrane</keyword>
<dbReference type="PANTHER" id="PTHR30572:SF4">
    <property type="entry name" value="ABC TRANSPORTER PERMEASE YTRF"/>
    <property type="match status" value="1"/>
</dbReference>
<feature type="domain" description="MacB-like periplasmic core" evidence="9">
    <location>
        <begin position="21"/>
        <end position="254"/>
    </location>
</feature>
<feature type="domain" description="ABC3 transporter permease C-terminal" evidence="8">
    <location>
        <begin position="296"/>
        <end position="408"/>
    </location>
</feature>
<evidence type="ECO:0000256" key="4">
    <source>
        <dbReference type="ARBA" id="ARBA00022989"/>
    </source>
</evidence>
<name>A0A3D4V778_9BACT</name>
<keyword evidence="4 7" id="KW-1133">Transmembrane helix</keyword>
<evidence type="ECO:0000313" key="10">
    <source>
        <dbReference type="EMBL" id="HCT56960.1"/>
    </source>
</evidence>
<dbReference type="InterPro" id="IPR025857">
    <property type="entry name" value="MacB_PCD"/>
</dbReference>
<dbReference type="PANTHER" id="PTHR30572">
    <property type="entry name" value="MEMBRANE COMPONENT OF TRANSPORTER-RELATED"/>
    <property type="match status" value="1"/>
</dbReference>
<keyword evidence="3 7" id="KW-0812">Transmembrane</keyword>
<evidence type="ECO:0000259" key="9">
    <source>
        <dbReference type="Pfam" id="PF12704"/>
    </source>
</evidence>
<evidence type="ECO:0000256" key="2">
    <source>
        <dbReference type="ARBA" id="ARBA00022475"/>
    </source>
</evidence>
<feature type="transmembrane region" description="Helical" evidence="7">
    <location>
        <begin position="378"/>
        <end position="398"/>
    </location>
</feature>
<proteinExistence type="inferred from homology"/>
<organism evidence="10 11">
    <name type="scientific">Gemmatimonas aurantiaca</name>
    <dbReference type="NCBI Taxonomy" id="173480"/>
    <lineage>
        <taxon>Bacteria</taxon>
        <taxon>Pseudomonadati</taxon>
        <taxon>Gemmatimonadota</taxon>
        <taxon>Gemmatimonadia</taxon>
        <taxon>Gemmatimonadales</taxon>
        <taxon>Gemmatimonadaceae</taxon>
        <taxon>Gemmatimonas</taxon>
    </lineage>
</organism>
<sequence>MPFFEAIRLALSTIRTQKLKSAFTLLGVCIGVMFLISVVSIVEGMGRYMEDDLVGKLIGLNTFEVRNRPNINIGDVDAATWEEYRRRPRIEITDVEPVTSALPADANWYIVSDGQVTASTTVSGKPRQVQVSAVDGDYFNMKKLGVSEGRVLSEQELSRGEKVAVIGIDAAKRLFPGLDPVDREVRLGGVPYRIVGIAETQGQIFGMSMDNFLVTTWRSPVRRLVNPRPNIVDAIAIQLPSEPAMRETMEDVRAAMRANRRLRPAQKDNFALQTADTALEFWNKMKGYLVVAGVALPAIGLVVGAIVIMNIMLVAVAERTREIGIRKALGAKRRDILLQFLIESSTLGTVGSAIGVALGIGLAKFISLVSPLPASVAPWSIVVGVALGAGVGIVSGVYPASRASRLDPIAALRQE</sequence>
<dbReference type="InterPro" id="IPR050250">
    <property type="entry name" value="Macrolide_Exporter_MacB"/>
</dbReference>
<evidence type="ECO:0000256" key="7">
    <source>
        <dbReference type="SAM" id="Phobius"/>
    </source>
</evidence>
<dbReference type="AlphaFoldDB" id="A0A3D4V778"/>
<evidence type="ECO:0000256" key="3">
    <source>
        <dbReference type="ARBA" id="ARBA00022692"/>
    </source>
</evidence>
<comment type="subcellular location">
    <subcellularLocation>
        <location evidence="1">Cell membrane</location>
        <topology evidence="1">Multi-pass membrane protein</topology>
    </subcellularLocation>
</comment>
<accession>A0A3D4V778</accession>
<gene>
    <name evidence="10" type="ORF">DGD08_07065</name>
</gene>
<protein>
    <submittedName>
        <fullName evidence="10">ABC transporter permease</fullName>
    </submittedName>
</protein>
<evidence type="ECO:0000313" key="11">
    <source>
        <dbReference type="Proteomes" id="UP000264071"/>
    </source>
</evidence>